<evidence type="ECO:0000313" key="3">
    <source>
        <dbReference type="Proteomes" id="UP000735592"/>
    </source>
</evidence>
<proteinExistence type="predicted"/>
<dbReference type="Proteomes" id="UP000735592">
    <property type="component" value="Unassembled WGS sequence"/>
</dbReference>
<keyword evidence="3" id="KW-1185">Reference proteome</keyword>
<evidence type="ECO:0008006" key="4">
    <source>
        <dbReference type="Google" id="ProtNLM"/>
    </source>
</evidence>
<organism evidence="2 3">
    <name type="scientific">Pseudoduganella danionis</name>
    <dbReference type="NCBI Taxonomy" id="1890295"/>
    <lineage>
        <taxon>Bacteria</taxon>
        <taxon>Pseudomonadati</taxon>
        <taxon>Pseudomonadota</taxon>
        <taxon>Betaproteobacteria</taxon>
        <taxon>Burkholderiales</taxon>
        <taxon>Oxalobacteraceae</taxon>
        <taxon>Telluria group</taxon>
        <taxon>Pseudoduganella</taxon>
    </lineage>
</organism>
<dbReference type="RefSeq" id="WP_155434902.1">
    <property type="nucleotide sequence ID" value="NZ_JBHLXK010000005.1"/>
</dbReference>
<feature type="chain" id="PRO_5046795952" description="DUF3187 family protein" evidence="1">
    <location>
        <begin position="21"/>
        <end position="341"/>
    </location>
</feature>
<protein>
    <recommendedName>
        <fullName evidence="4">DUF3187 family protein</fullName>
    </recommendedName>
</protein>
<comment type="caution">
    <text evidence="2">The sequence shown here is derived from an EMBL/GenBank/DDBJ whole genome shotgun (WGS) entry which is preliminary data.</text>
</comment>
<evidence type="ECO:0000256" key="1">
    <source>
        <dbReference type="SAM" id="SignalP"/>
    </source>
</evidence>
<sequence length="341" mass="37921">MKRPLLALACLSLSATQALASNEFSASVLAQSEARQASHGNPLGLGDSQHHFQQADLRWQVDGPWQQALRGNVSARHDHDDSTLLQVNELTLESPLAGGFLTAGKKIMSWDVGYAFRPLDVVQQEDRRALNPATLQGIPMLAQEAFDEDHALTMVLSNPGRGKAAQPRDDEALAMRLYRHRGERDEYAVLRVSQRNGLEAGASFSHVLNEGTELHASLLWQQKHEEWRQQRWLAAGRGGKALAGFTWTTENQFSLIGEAWLDRSVASPQQRNVFLRAAQNWDNFDLAADVLWQPASQSKVGTIAASWKQGPWLFSASLRQYYGMAGILTRRLAIASIQRSF</sequence>
<evidence type="ECO:0000313" key="2">
    <source>
        <dbReference type="EMBL" id="MTW33514.1"/>
    </source>
</evidence>
<dbReference type="EMBL" id="WNKW01000003">
    <property type="protein sequence ID" value="MTW33514.1"/>
    <property type="molecule type" value="Genomic_DNA"/>
</dbReference>
<gene>
    <name evidence="2" type="ORF">GM655_11835</name>
</gene>
<keyword evidence="1" id="KW-0732">Signal</keyword>
<reference evidence="2 3" key="1">
    <citation type="submission" date="2019-11" db="EMBL/GenBank/DDBJ databases">
        <title>Type strains purchased from KCTC, JCM and DSMZ.</title>
        <authorList>
            <person name="Lu H."/>
        </authorList>
    </citation>
    <scope>NUCLEOTIDE SEQUENCE [LARGE SCALE GENOMIC DNA]</scope>
    <source>
        <strain evidence="2 3">DSM 103461</strain>
    </source>
</reference>
<accession>A0ABW9SPI4</accession>
<name>A0ABW9SPI4_9BURK</name>
<feature type="signal peptide" evidence="1">
    <location>
        <begin position="1"/>
        <end position="20"/>
    </location>
</feature>